<dbReference type="InterPro" id="IPR036388">
    <property type="entry name" value="WH-like_DNA-bd_sf"/>
</dbReference>
<organism evidence="1 2">
    <name type="scientific">Anaerotignum faecicola</name>
    <dbReference type="NCBI Taxonomy" id="2358141"/>
    <lineage>
        <taxon>Bacteria</taxon>
        <taxon>Bacillati</taxon>
        <taxon>Bacillota</taxon>
        <taxon>Clostridia</taxon>
        <taxon>Lachnospirales</taxon>
        <taxon>Anaerotignaceae</taxon>
        <taxon>Anaerotignum</taxon>
    </lineage>
</organism>
<protein>
    <recommendedName>
        <fullName evidence="3">Bacterio-opsin activator</fullName>
    </recommendedName>
</protein>
<evidence type="ECO:0000313" key="1">
    <source>
        <dbReference type="EMBL" id="GCB29482.1"/>
    </source>
</evidence>
<proteinExistence type="predicted"/>
<dbReference type="Proteomes" id="UP000287361">
    <property type="component" value="Unassembled WGS sequence"/>
</dbReference>
<evidence type="ECO:0008006" key="3">
    <source>
        <dbReference type="Google" id="ProtNLM"/>
    </source>
</evidence>
<comment type="caution">
    <text evidence="1">The sequence shown here is derived from an EMBL/GenBank/DDBJ whole genome shotgun (WGS) entry which is preliminary data.</text>
</comment>
<gene>
    <name evidence="1" type="ORF">KGMB03357_11430</name>
</gene>
<keyword evidence="2" id="KW-1185">Reference proteome</keyword>
<accession>A0A401LDE6</accession>
<name>A0A401LDE6_9FIRM</name>
<sequence>MSKNENRSKETHRIYIRSQRRWQEVPEEVYQEHTRFHDTYRHRMQGRGLCCCPRNKWWVCDADCLTCEYRNADVIASLDAPIGEENDDLVLMDTIADESVAVSELVSDRIVLEQLFKRLADLMPEAENIGKLRMQGLSDEAIAKEIGIPRTTFLSRIKAAKKLLAQEYPDFF</sequence>
<dbReference type="InterPro" id="IPR013324">
    <property type="entry name" value="RNA_pol_sigma_r3/r4-like"/>
</dbReference>
<dbReference type="SUPFAM" id="SSF88659">
    <property type="entry name" value="Sigma3 and sigma4 domains of RNA polymerase sigma factors"/>
    <property type="match status" value="1"/>
</dbReference>
<dbReference type="OrthoDB" id="5244814at2"/>
<dbReference type="EMBL" id="BHVZ01000002">
    <property type="protein sequence ID" value="GCB29482.1"/>
    <property type="molecule type" value="Genomic_DNA"/>
</dbReference>
<dbReference type="AlphaFoldDB" id="A0A401LDE6"/>
<evidence type="ECO:0000313" key="2">
    <source>
        <dbReference type="Proteomes" id="UP000287361"/>
    </source>
</evidence>
<reference evidence="1 2" key="1">
    <citation type="submission" date="2018-10" db="EMBL/GenBank/DDBJ databases">
        <title>Draft Genome Sequence of Anaerotignum sp. KCTC 15736.</title>
        <authorList>
            <person name="Choi S.H."/>
            <person name="Kim J.S."/>
            <person name="Kang S.W."/>
            <person name="Lee J.S."/>
            <person name="Park S.H."/>
        </authorList>
    </citation>
    <scope>NUCLEOTIDE SEQUENCE [LARGE SCALE GENOMIC DNA]</scope>
    <source>
        <strain evidence="1 2">KCTC 15736</strain>
    </source>
</reference>
<dbReference type="Gene3D" id="1.10.10.10">
    <property type="entry name" value="Winged helix-like DNA-binding domain superfamily/Winged helix DNA-binding domain"/>
    <property type="match status" value="1"/>
</dbReference>